<dbReference type="PANTHER" id="PTHR43124">
    <property type="entry name" value="PURINE EFFLUX PUMP PBUE"/>
    <property type="match status" value="1"/>
</dbReference>
<dbReference type="PANTHER" id="PTHR43124:SF3">
    <property type="entry name" value="CHLORAMPHENICOL EFFLUX PUMP RV0191"/>
    <property type="match status" value="1"/>
</dbReference>
<comment type="subcellular location">
    <subcellularLocation>
        <location evidence="1">Cell membrane</location>
        <topology evidence="1">Multi-pass membrane protein</topology>
    </subcellularLocation>
</comment>
<keyword evidence="5 6" id="KW-0472">Membrane</keyword>
<dbReference type="SUPFAM" id="SSF103473">
    <property type="entry name" value="MFS general substrate transporter"/>
    <property type="match status" value="1"/>
</dbReference>
<dbReference type="InterPro" id="IPR036259">
    <property type="entry name" value="MFS_trans_sf"/>
</dbReference>
<sequence length="410" mass="43967">MPLIIRLLLPFALGYWLSYVFRVINAVVAPAIMSDLALDSATLGFISSAYFLTFAACQIPLGILLDRYQTRHVASILLLFAAAGSLTFALAENSLMLWIGRGLIGIGVSACLMAAFKSYTTWLKAEQLPLINGLQLTSGGLGALTATAPVEWAMQHSDWRTLFIGLAIISVLIALLISRWIPLTRQQHKLPGMRAQMHQTLTVIRTPAFYQLAPASMLSQSVFIATQSLWAGIWLQQVNHLPAADAAQVLLVSAASMVAGFMGLGVIASRLNRLGISTQTVSFCGMVGFFMALLWIQLHPAQTDNLAWAAFGFFGTSGTLMFAGLAQQFPTEISARVSTSLNLGIFLGAFLVQWGMGAIIAGWPSPDGTGYPDEAYRAALASATALQALSLCWYLACRLKGGQASKAAIT</sequence>
<feature type="transmembrane region" description="Helical" evidence="6">
    <location>
        <begin position="45"/>
        <end position="65"/>
    </location>
</feature>
<dbReference type="RefSeq" id="WP_343805891.1">
    <property type="nucleotide sequence ID" value="NZ_BAAAET010000003.1"/>
</dbReference>
<gene>
    <name evidence="8" type="ORF">GCM10009104_22120</name>
</gene>
<proteinExistence type="predicted"/>
<evidence type="ECO:0000256" key="6">
    <source>
        <dbReference type="SAM" id="Phobius"/>
    </source>
</evidence>
<evidence type="ECO:0000256" key="5">
    <source>
        <dbReference type="ARBA" id="ARBA00023136"/>
    </source>
</evidence>
<feature type="transmembrane region" description="Helical" evidence="6">
    <location>
        <begin position="72"/>
        <end position="91"/>
    </location>
</feature>
<feature type="transmembrane region" description="Helical" evidence="6">
    <location>
        <begin position="375"/>
        <end position="396"/>
    </location>
</feature>
<evidence type="ECO:0000313" key="8">
    <source>
        <dbReference type="EMBL" id="GAA0694276.1"/>
    </source>
</evidence>
<feature type="transmembrane region" description="Helical" evidence="6">
    <location>
        <begin position="202"/>
        <end position="226"/>
    </location>
</feature>
<evidence type="ECO:0000256" key="1">
    <source>
        <dbReference type="ARBA" id="ARBA00004651"/>
    </source>
</evidence>
<feature type="domain" description="Major facilitator superfamily (MFS) profile" evidence="7">
    <location>
        <begin position="7"/>
        <end position="400"/>
    </location>
</feature>
<feature type="transmembrane region" description="Helical" evidence="6">
    <location>
        <begin position="280"/>
        <end position="300"/>
    </location>
</feature>
<feature type="transmembrane region" description="Helical" evidence="6">
    <location>
        <begin position="246"/>
        <end position="268"/>
    </location>
</feature>
<feature type="transmembrane region" description="Helical" evidence="6">
    <location>
        <begin position="341"/>
        <end position="363"/>
    </location>
</feature>
<evidence type="ECO:0000256" key="4">
    <source>
        <dbReference type="ARBA" id="ARBA00022989"/>
    </source>
</evidence>
<comment type="caution">
    <text evidence="8">The sequence shown here is derived from an EMBL/GenBank/DDBJ whole genome shotgun (WGS) entry which is preliminary data.</text>
</comment>
<dbReference type="PROSITE" id="PS50850">
    <property type="entry name" value="MFS"/>
    <property type="match status" value="1"/>
</dbReference>
<dbReference type="Gene3D" id="1.20.1250.20">
    <property type="entry name" value="MFS general substrate transporter like domains"/>
    <property type="match status" value="1"/>
</dbReference>
<evidence type="ECO:0000259" key="7">
    <source>
        <dbReference type="PROSITE" id="PS50850"/>
    </source>
</evidence>
<name>A0ABN1I783_9GAMM</name>
<organism evidence="8 9">
    <name type="scientific">Marinobacterium maritimum</name>
    <dbReference type="NCBI Taxonomy" id="500162"/>
    <lineage>
        <taxon>Bacteria</taxon>
        <taxon>Pseudomonadati</taxon>
        <taxon>Pseudomonadota</taxon>
        <taxon>Gammaproteobacteria</taxon>
        <taxon>Oceanospirillales</taxon>
        <taxon>Oceanospirillaceae</taxon>
        <taxon>Marinobacterium</taxon>
    </lineage>
</organism>
<accession>A0ABN1I783</accession>
<dbReference type="InterPro" id="IPR020846">
    <property type="entry name" value="MFS_dom"/>
</dbReference>
<dbReference type="InterPro" id="IPR011701">
    <property type="entry name" value="MFS"/>
</dbReference>
<dbReference type="EMBL" id="BAAAET010000003">
    <property type="protein sequence ID" value="GAA0694276.1"/>
    <property type="molecule type" value="Genomic_DNA"/>
</dbReference>
<keyword evidence="3 6" id="KW-0812">Transmembrane</keyword>
<feature type="transmembrane region" description="Helical" evidence="6">
    <location>
        <begin position="306"/>
        <end position="329"/>
    </location>
</feature>
<keyword evidence="2" id="KW-1003">Cell membrane</keyword>
<keyword evidence="4 6" id="KW-1133">Transmembrane helix</keyword>
<feature type="transmembrane region" description="Helical" evidence="6">
    <location>
        <begin position="128"/>
        <end position="150"/>
    </location>
</feature>
<feature type="transmembrane region" description="Helical" evidence="6">
    <location>
        <begin position="97"/>
        <end position="116"/>
    </location>
</feature>
<dbReference type="Proteomes" id="UP001499915">
    <property type="component" value="Unassembled WGS sequence"/>
</dbReference>
<protein>
    <submittedName>
        <fullName evidence="8">MFS transporter</fullName>
    </submittedName>
</protein>
<evidence type="ECO:0000256" key="3">
    <source>
        <dbReference type="ARBA" id="ARBA00022692"/>
    </source>
</evidence>
<feature type="transmembrane region" description="Helical" evidence="6">
    <location>
        <begin position="162"/>
        <end position="181"/>
    </location>
</feature>
<keyword evidence="9" id="KW-1185">Reference proteome</keyword>
<dbReference type="InterPro" id="IPR050189">
    <property type="entry name" value="MFS_Efflux_Transporters"/>
</dbReference>
<feature type="transmembrane region" description="Helical" evidence="6">
    <location>
        <begin position="7"/>
        <end position="33"/>
    </location>
</feature>
<dbReference type="Pfam" id="PF07690">
    <property type="entry name" value="MFS_1"/>
    <property type="match status" value="1"/>
</dbReference>
<reference evidence="8 9" key="1">
    <citation type="journal article" date="2019" name="Int. J. Syst. Evol. Microbiol.">
        <title>The Global Catalogue of Microorganisms (GCM) 10K type strain sequencing project: providing services to taxonomists for standard genome sequencing and annotation.</title>
        <authorList>
            <consortium name="The Broad Institute Genomics Platform"/>
            <consortium name="The Broad Institute Genome Sequencing Center for Infectious Disease"/>
            <person name="Wu L."/>
            <person name="Ma J."/>
        </authorList>
    </citation>
    <scope>NUCLEOTIDE SEQUENCE [LARGE SCALE GENOMIC DNA]</scope>
    <source>
        <strain evidence="8 9">JCM 15134</strain>
    </source>
</reference>
<evidence type="ECO:0000313" key="9">
    <source>
        <dbReference type="Proteomes" id="UP001499915"/>
    </source>
</evidence>
<evidence type="ECO:0000256" key="2">
    <source>
        <dbReference type="ARBA" id="ARBA00022475"/>
    </source>
</evidence>